<evidence type="ECO:0000256" key="1">
    <source>
        <dbReference type="SAM" id="MobiDB-lite"/>
    </source>
</evidence>
<dbReference type="AlphaFoldDB" id="A0A4R9AI99"/>
<organism evidence="2 3">
    <name type="scientific">Cryobacterium suzukii</name>
    <dbReference type="NCBI Taxonomy" id="1259198"/>
    <lineage>
        <taxon>Bacteria</taxon>
        <taxon>Bacillati</taxon>
        <taxon>Actinomycetota</taxon>
        <taxon>Actinomycetes</taxon>
        <taxon>Micrococcales</taxon>
        <taxon>Microbacteriaceae</taxon>
        <taxon>Cryobacterium</taxon>
    </lineage>
</organism>
<keyword evidence="3" id="KW-1185">Reference proteome</keyword>
<comment type="caution">
    <text evidence="2">The sequence shown here is derived from an EMBL/GenBank/DDBJ whole genome shotgun (WGS) entry which is preliminary data.</text>
</comment>
<dbReference type="EMBL" id="SOHJ01000004">
    <property type="protein sequence ID" value="TFD61597.1"/>
    <property type="molecule type" value="Genomic_DNA"/>
</dbReference>
<gene>
    <name evidence="2" type="ORF">E3T39_06035</name>
</gene>
<feature type="region of interest" description="Disordered" evidence="1">
    <location>
        <begin position="1"/>
        <end position="72"/>
    </location>
</feature>
<evidence type="ECO:0000313" key="3">
    <source>
        <dbReference type="Proteomes" id="UP000298170"/>
    </source>
</evidence>
<dbReference type="RefSeq" id="WP_134513805.1">
    <property type="nucleotide sequence ID" value="NZ_SOHJ01000004.1"/>
</dbReference>
<name>A0A4R9AI99_9MICO</name>
<proteinExistence type="predicted"/>
<protein>
    <submittedName>
        <fullName evidence="2">Uncharacterized protein</fullName>
    </submittedName>
</protein>
<sequence>MSTSGTPSTGVVDLDELEADTAASFDRLEGDGPTSASEGAADAGRRADAGSVPVKAMQSPQDYPRPTFDREL</sequence>
<reference evidence="2 3" key="1">
    <citation type="submission" date="2019-03" db="EMBL/GenBank/DDBJ databases">
        <title>Genomics of glacier-inhabiting Cryobacterium strains.</title>
        <authorList>
            <person name="Liu Q."/>
            <person name="Xin Y.-H."/>
        </authorList>
    </citation>
    <scope>NUCLEOTIDE SEQUENCE [LARGE SCALE GENOMIC DNA]</scope>
    <source>
        <strain evidence="2 3">Sr39</strain>
    </source>
</reference>
<accession>A0A4R9AI99</accession>
<dbReference type="Proteomes" id="UP000298170">
    <property type="component" value="Unassembled WGS sequence"/>
</dbReference>
<evidence type="ECO:0000313" key="2">
    <source>
        <dbReference type="EMBL" id="TFD61597.1"/>
    </source>
</evidence>